<evidence type="ECO:0000256" key="2">
    <source>
        <dbReference type="ARBA" id="ARBA00009677"/>
    </source>
</evidence>
<dbReference type="PANTHER" id="PTHR30435:SF19">
    <property type="entry name" value="FLAGELLAR BASAL-BODY ROD PROTEIN FLGG"/>
    <property type="match status" value="1"/>
</dbReference>
<dbReference type="EMBL" id="BMYX01000027">
    <property type="protein sequence ID" value="GGY28784.1"/>
    <property type="molecule type" value="Genomic_DNA"/>
</dbReference>
<evidence type="ECO:0000256" key="1">
    <source>
        <dbReference type="ARBA" id="ARBA00004117"/>
    </source>
</evidence>
<keyword evidence="5" id="KW-0966">Cell projection</keyword>
<feature type="domain" description="Flagellar basal-body/hook protein C-terminal" evidence="4">
    <location>
        <begin position="174"/>
        <end position="215"/>
    </location>
</feature>
<proteinExistence type="inferred from homology"/>
<accession>A0A918UC78</accession>
<evidence type="ECO:0000313" key="5">
    <source>
        <dbReference type="EMBL" id="GGY28784.1"/>
    </source>
</evidence>
<name>A0A918UC78_9NEIS</name>
<dbReference type="GO" id="GO:0009425">
    <property type="term" value="C:bacterial-type flagellum basal body"/>
    <property type="evidence" value="ECO:0007669"/>
    <property type="project" value="UniProtKB-SubCell"/>
</dbReference>
<evidence type="ECO:0000256" key="3">
    <source>
        <dbReference type="ARBA" id="ARBA00023143"/>
    </source>
</evidence>
<dbReference type="Proteomes" id="UP000645257">
    <property type="component" value="Unassembled WGS sequence"/>
</dbReference>
<keyword evidence="5" id="KW-0282">Flagellum</keyword>
<dbReference type="SUPFAM" id="SSF117143">
    <property type="entry name" value="Flagellar hook protein flgE"/>
    <property type="match status" value="1"/>
</dbReference>
<keyword evidence="3" id="KW-0975">Bacterial flagellum</keyword>
<comment type="caution">
    <text evidence="5">The sequence shown here is derived from an EMBL/GenBank/DDBJ whole genome shotgun (WGS) entry which is preliminary data.</text>
</comment>
<dbReference type="InterPro" id="IPR037925">
    <property type="entry name" value="FlgE/F/G-like"/>
</dbReference>
<dbReference type="GO" id="GO:0071978">
    <property type="term" value="P:bacterial-type flagellum-dependent swarming motility"/>
    <property type="evidence" value="ECO:0007669"/>
    <property type="project" value="TreeGrafter"/>
</dbReference>
<gene>
    <name evidence="5" type="primary">flgF</name>
    <name evidence="5" type="ORF">GCM10011289_34940</name>
</gene>
<organism evidence="5 6">
    <name type="scientific">Paludibacterium paludis</name>
    <dbReference type="NCBI Taxonomy" id="1225769"/>
    <lineage>
        <taxon>Bacteria</taxon>
        <taxon>Pseudomonadati</taxon>
        <taxon>Pseudomonadota</taxon>
        <taxon>Betaproteobacteria</taxon>
        <taxon>Neisseriales</taxon>
        <taxon>Chromobacteriaceae</taxon>
        <taxon>Paludibacterium</taxon>
    </lineage>
</organism>
<protein>
    <submittedName>
        <fullName evidence="5">Flagellar basal-body rod protein FlgF</fullName>
    </submittedName>
</protein>
<dbReference type="Pfam" id="PF06429">
    <property type="entry name" value="Flg_bbr_C"/>
    <property type="match status" value="1"/>
</dbReference>
<reference evidence="5" key="2">
    <citation type="submission" date="2020-09" db="EMBL/GenBank/DDBJ databases">
        <authorList>
            <person name="Sun Q."/>
            <person name="Kim S."/>
        </authorList>
    </citation>
    <scope>NUCLEOTIDE SEQUENCE</scope>
    <source>
        <strain evidence="5">KCTC 32182</strain>
    </source>
</reference>
<comment type="subcellular location">
    <subcellularLocation>
        <location evidence="1">Bacterial flagellum basal body</location>
    </subcellularLocation>
</comment>
<sequence>MNALMGVLASSMNADMARLGGVAHNMANATTPGYKKVFALPPEVTRGGTVDRRSGVLSRTGDEFHLAIDGDGFFVAGGDGEPMVTRGGAMKLDSRGRLLFAQSGRPVRGEGGDIFLAPGAFTVTAAGEVTQGGVPVARLRLVSTKGRTALDAMGEGLYRMSGVDSAEPAGGHVRQGYLEMSNVNSAREMVELMEATRHFESVQRAVTGLDAVWEKSLKTLGEF</sequence>
<keyword evidence="6" id="KW-1185">Reference proteome</keyword>
<dbReference type="AlphaFoldDB" id="A0A918UC78"/>
<dbReference type="InterPro" id="IPR010930">
    <property type="entry name" value="Flg_bb/hook_C_dom"/>
</dbReference>
<reference evidence="5" key="1">
    <citation type="journal article" date="2014" name="Int. J. Syst. Evol. Microbiol.">
        <title>Complete genome sequence of Corynebacterium casei LMG S-19264T (=DSM 44701T), isolated from a smear-ripened cheese.</title>
        <authorList>
            <consortium name="US DOE Joint Genome Institute (JGI-PGF)"/>
            <person name="Walter F."/>
            <person name="Albersmeier A."/>
            <person name="Kalinowski J."/>
            <person name="Ruckert C."/>
        </authorList>
    </citation>
    <scope>NUCLEOTIDE SEQUENCE</scope>
    <source>
        <strain evidence="5">KCTC 32182</strain>
    </source>
</reference>
<keyword evidence="5" id="KW-0969">Cilium</keyword>
<evidence type="ECO:0000313" key="6">
    <source>
        <dbReference type="Proteomes" id="UP000645257"/>
    </source>
</evidence>
<dbReference type="RefSeq" id="WP_189536745.1">
    <property type="nucleotide sequence ID" value="NZ_BMYX01000027.1"/>
</dbReference>
<comment type="similarity">
    <text evidence="2">Belongs to the flagella basal body rod proteins family.</text>
</comment>
<evidence type="ECO:0000259" key="4">
    <source>
        <dbReference type="Pfam" id="PF06429"/>
    </source>
</evidence>
<dbReference type="PANTHER" id="PTHR30435">
    <property type="entry name" value="FLAGELLAR PROTEIN"/>
    <property type="match status" value="1"/>
</dbReference>